<organism evidence="2 3">
    <name type="scientific">Trichogramma kaykai</name>
    <dbReference type="NCBI Taxonomy" id="54128"/>
    <lineage>
        <taxon>Eukaryota</taxon>
        <taxon>Metazoa</taxon>
        <taxon>Ecdysozoa</taxon>
        <taxon>Arthropoda</taxon>
        <taxon>Hexapoda</taxon>
        <taxon>Insecta</taxon>
        <taxon>Pterygota</taxon>
        <taxon>Neoptera</taxon>
        <taxon>Endopterygota</taxon>
        <taxon>Hymenoptera</taxon>
        <taxon>Apocrita</taxon>
        <taxon>Proctotrupomorpha</taxon>
        <taxon>Chalcidoidea</taxon>
        <taxon>Trichogrammatidae</taxon>
        <taxon>Trichogramma</taxon>
    </lineage>
</organism>
<comment type="caution">
    <text evidence="2">The sequence shown here is derived from an EMBL/GenBank/DDBJ whole genome shotgun (WGS) entry which is preliminary data.</text>
</comment>
<feature type="compositionally biased region" description="Low complexity" evidence="1">
    <location>
        <begin position="49"/>
        <end position="58"/>
    </location>
</feature>
<protein>
    <submittedName>
        <fullName evidence="2">Uncharacterized protein</fullName>
    </submittedName>
</protein>
<feature type="region of interest" description="Disordered" evidence="1">
    <location>
        <begin position="38"/>
        <end position="68"/>
    </location>
</feature>
<accession>A0ABD2WAL0</accession>
<evidence type="ECO:0000313" key="3">
    <source>
        <dbReference type="Proteomes" id="UP001627154"/>
    </source>
</evidence>
<evidence type="ECO:0000256" key="1">
    <source>
        <dbReference type="SAM" id="MobiDB-lite"/>
    </source>
</evidence>
<keyword evidence="3" id="KW-1185">Reference proteome</keyword>
<proteinExistence type="predicted"/>
<dbReference type="AlphaFoldDB" id="A0ABD2WAL0"/>
<dbReference type="EMBL" id="JBJJXI010000121">
    <property type="protein sequence ID" value="KAL3390112.1"/>
    <property type="molecule type" value="Genomic_DNA"/>
</dbReference>
<name>A0ABD2WAL0_9HYME</name>
<dbReference type="Proteomes" id="UP001627154">
    <property type="component" value="Unassembled WGS sequence"/>
</dbReference>
<reference evidence="2 3" key="1">
    <citation type="journal article" date="2024" name="bioRxiv">
        <title>A reference genome for Trichogramma kaykai: A tiny desert-dwelling parasitoid wasp with competing sex-ratio distorters.</title>
        <authorList>
            <person name="Culotta J."/>
            <person name="Lindsey A.R."/>
        </authorList>
    </citation>
    <scope>NUCLEOTIDE SEQUENCE [LARGE SCALE GENOMIC DNA]</scope>
    <source>
        <strain evidence="2 3">KSX58</strain>
    </source>
</reference>
<evidence type="ECO:0000313" key="2">
    <source>
        <dbReference type="EMBL" id="KAL3390112.1"/>
    </source>
</evidence>
<feature type="region of interest" description="Disordered" evidence="1">
    <location>
        <begin position="1"/>
        <end position="21"/>
    </location>
</feature>
<sequence>MPLKSNNFRKPKSVRPGSARRLINEKIFQTRVALSGEIHARQSSQNKNTSARTTSRKAAAARELEKRT</sequence>
<gene>
    <name evidence="2" type="ORF">TKK_014928</name>
</gene>